<accession>A0A5J4UV54</accession>
<proteinExistence type="predicted"/>
<dbReference type="Proteomes" id="UP000324800">
    <property type="component" value="Unassembled WGS sequence"/>
</dbReference>
<evidence type="ECO:0000313" key="2">
    <source>
        <dbReference type="Proteomes" id="UP000324800"/>
    </source>
</evidence>
<name>A0A5J4UV54_9EUKA</name>
<protein>
    <submittedName>
        <fullName evidence="1">Uncharacterized protein</fullName>
    </submittedName>
</protein>
<dbReference type="EMBL" id="SNRW01011903">
    <property type="protein sequence ID" value="KAA6374536.1"/>
    <property type="molecule type" value="Genomic_DNA"/>
</dbReference>
<reference evidence="1 2" key="1">
    <citation type="submission" date="2019-03" db="EMBL/GenBank/DDBJ databases">
        <title>Single cell metagenomics reveals metabolic interactions within the superorganism composed of flagellate Streblomastix strix and complex community of Bacteroidetes bacteria on its surface.</title>
        <authorList>
            <person name="Treitli S.C."/>
            <person name="Kolisko M."/>
            <person name="Husnik F."/>
            <person name="Keeling P."/>
            <person name="Hampl V."/>
        </authorList>
    </citation>
    <scope>NUCLEOTIDE SEQUENCE [LARGE SCALE GENOMIC DNA]</scope>
    <source>
        <strain evidence="1">ST1C</strain>
    </source>
</reference>
<organism evidence="1 2">
    <name type="scientific">Streblomastix strix</name>
    <dbReference type="NCBI Taxonomy" id="222440"/>
    <lineage>
        <taxon>Eukaryota</taxon>
        <taxon>Metamonada</taxon>
        <taxon>Preaxostyla</taxon>
        <taxon>Oxymonadida</taxon>
        <taxon>Streblomastigidae</taxon>
        <taxon>Streblomastix</taxon>
    </lineage>
</organism>
<comment type="caution">
    <text evidence="1">The sequence shown here is derived from an EMBL/GenBank/DDBJ whole genome shotgun (WGS) entry which is preliminary data.</text>
</comment>
<dbReference type="AlphaFoldDB" id="A0A5J4UV54"/>
<gene>
    <name evidence="1" type="ORF">EZS28_029937</name>
</gene>
<sequence length="70" mass="8177">MAQVMNIGGSAKLLNKIEAMKFIISRTVANVFNNHFIEMDPEFSEEIWLIVRGKMDQDQEIKEDNNEQNY</sequence>
<evidence type="ECO:0000313" key="1">
    <source>
        <dbReference type="EMBL" id="KAA6374536.1"/>
    </source>
</evidence>